<dbReference type="AlphaFoldDB" id="A0A9W4T9C5"/>
<feature type="coiled-coil region" evidence="1">
    <location>
        <begin position="9"/>
        <end position="103"/>
    </location>
</feature>
<sequence>NLKKNKLTIEELDSEIQEDYQNIKEKEDDDVDKIIENIGKTGVKKRIKKFKEKVSKVAKFSKEKVQRLKEKLLKFIHSSNKYEQEYKKEAQNLLVQLEKVSQSQQPFSK</sequence>
<dbReference type="Proteomes" id="UP001153678">
    <property type="component" value="Unassembled WGS sequence"/>
</dbReference>
<proteinExistence type="predicted"/>
<comment type="caution">
    <text evidence="2">The sequence shown here is derived from an EMBL/GenBank/DDBJ whole genome shotgun (WGS) entry which is preliminary data.</text>
</comment>
<keyword evidence="3" id="KW-1185">Reference proteome</keyword>
<evidence type="ECO:0000313" key="2">
    <source>
        <dbReference type="EMBL" id="CAI2197012.1"/>
    </source>
</evidence>
<protein>
    <submittedName>
        <fullName evidence="2">10785_t:CDS:1</fullName>
    </submittedName>
</protein>
<accession>A0A9W4T9C5</accession>
<keyword evidence="1" id="KW-0175">Coiled coil</keyword>
<reference evidence="2" key="1">
    <citation type="submission" date="2022-08" db="EMBL/GenBank/DDBJ databases">
        <authorList>
            <person name="Kallberg Y."/>
            <person name="Tangrot J."/>
            <person name="Rosling A."/>
        </authorList>
    </citation>
    <scope>NUCLEOTIDE SEQUENCE</scope>
    <source>
        <strain evidence="2">Wild A</strain>
    </source>
</reference>
<gene>
    <name evidence="2" type="ORF">FWILDA_LOCUS17864</name>
</gene>
<name>A0A9W4T9C5_9GLOM</name>
<evidence type="ECO:0000256" key="1">
    <source>
        <dbReference type="SAM" id="Coils"/>
    </source>
</evidence>
<evidence type="ECO:0000313" key="3">
    <source>
        <dbReference type="Proteomes" id="UP001153678"/>
    </source>
</evidence>
<organism evidence="2 3">
    <name type="scientific">Funneliformis geosporum</name>
    <dbReference type="NCBI Taxonomy" id="1117311"/>
    <lineage>
        <taxon>Eukaryota</taxon>
        <taxon>Fungi</taxon>
        <taxon>Fungi incertae sedis</taxon>
        <taxon>Mucoromycota</taxon>
        <taxon>Glomeromycotina</taxon>
        <taxon>Glomeromycetes</taxon>
        <taxon>Glomerales</taxon>
        <taxon>Glomeraceae</taxon>
        <taxon>Funneliformis</taxon>
    </lineage>
</organism>
<feature type="non-terminal residue" evidence="2">
    <location>
        <position position="1"/>
    </location>
</feature>
<dbReference type="EMBL" id="CAMKVN010015436">
    <property type="protein sequence ID" value="CAI2197012.1"/>
    <property type="molecule type" value="Genomic_DNA"/>
</dbReference>